<evidence type="ECO:0000313" key="2">
    <source>
        <dbReference type="EMBL" id="EAY81503.1"/>
    </source>
</evidence>
<accession>A2ZFW9</accession>
<dbReference type="EMBL" id="CM000136">
    <property type="protein sequence ID" value="EAY81503.1"/>
    <property type="molecule type" value="Genomic_DNA"/>
</dbReference>
<feature type="compositionally biased region" description="Basic residues" evidence="1">
    <location>
        <begin position="140"/>
        <end position="160"/>
    </location>
</feature>
<feature type="region of interest" description="Disordered" evidence="1">
    <location>
        <begin position="24"/>
        <end position="52"/>
    </location>
</feature>
<dbReference type="HOGENOM" id="CLU_1613502_0_0_1"/>
<protein>
    <submittedName>
        <fullName evidence="2">Uncharacterized protein</fullName>
    </submittedName>
</protein>
<name>A2ZFW9_ORYSI</name>
<keyword evidence="3" id="KW-1185">Reference proteome</keyword>
<organism evidence="2 3">
    <name type="scientific">Oryza sativa subsp. indica</name>
    <name type="common">Rice</name>
    <dbReference type="NCBI Taxonomy" id="39946"/>
    <lineage>
        <taxon>Eukaryota</taxon>
        <taxon>Viridiplantae</taxon>
        <taxon>Streptophyta</taxon>
        <taxon>Embryophyta</taxon>
        <taxon>Tracheophyta</taxon>
        <taxon>Spermatophyta</taxon>
        <taxon>Magnoliopsida</taxon>
        <taxon>Liliopsida</taxon>
        <taxon>Poales</taxon>
        <taxon>Poaceae</taxon>
        <taxon>BOP clade</taxon>
        <taxon>Oryzoideae</taxon>
        <taxon>Oryzeae</taxon>
        <taxon>Oryzinae</taxon>
        <taxon>Oryza</taxon>
        <taxon>Oryza sativa</taxon>
    </lineage>
</organism>
<dbReference type="Proteomes" id="UP000007015">
    <property type="component" value="Chromosome 11"/>
</dbReference>
<proteinExistence type="predicted"/>
<dbReference type="AlphaFoldDB" id="A2ZFW9"/>
<sequence length="160" mass="16847">MATAPVAAATAAAEVIAALTAVAGPCRNHNPPPPSRSSSPHKSGNHEPRSVLIAAAASRSRQWRRGELEIERRHMELDVAATWSGEDLIAAAGREPVMALSRPDPPPAAQQRSRCRRGGLSHSSGSGSDLPCHGGCRSGFPRHHNGGSGLPRRRGGWIRP</sequence>
<feature type="region of interest" description="Disordered" evidence="1">
    <location>
        <begin position="94"/>
        <end position="160"/>
    </location>
</feature>
<evidence type="ECO:0000313" key="3">
    <source>
        <dbReference type="Proteomes" id="UP000007015"/>
    </source>
</evidence>
<evidence type="ECO:0000256" key="1">
    <source>
        <dbReference type="SAM" id="MobiDB-lite"/>
    </source>
</evidence>
<dbReference type="Gramene" id="BGIOSGA033712-TA">
    <property type="protein sequence ID" value="BGIOSGA033712-PA"/>
    <property type="gene ID" value="BGIOSGA033712"/>
</dbReference>
<gene>
    <name evidence="2" type="ORF">OsI_36673</name>
</gene>
<reference evidence="2 3" key="1">
    <citation type="journal article" date="2005" name="PLoS Biol.">
        <title>The genomes of Oryza sativa: a history of duplications.</title>
        <authorList>
            <person name="Yu J."/>
            <person name="Wang J."/>
            <person name="Lin W."/>
            <person name="Li S."/>
            <person name="Li H."/>
            <person name="Zhou J."/>
            <person name="Ni P."/>
            <person name="Dong W."/>
            <person name="Hu S."/>
            <person name="Zeng C."/>
            <person name="Zhang J."/>
            <person name="Zhang Y."/>
            <person name="Li R."/>
            <person name="Xu Z."/>
            <person name="Li S."/>
            <person name="Li X."/>
            <person name="Zheng H."/>
            <person name="Cong L."/>
            <person name="Lin L."/>
            <person name="Yin J."/>
            <person name="Geng J."/>
            <person name="Li G."/>
            <person name="Shi J."/>
            <person name="Liu J."/>
            <person name="Lv H."/>
            <person name="Li J."/>
            <person name="Wang J."/>
            <person name="Deng Y."/>
            <person name="Ran L."/>
            <person name="Shi X."/>
            <person name="Wang X."/>
            <person name="Wu Q."/>
            <person name="Li C."/>
            <person name="Ren X."/>
            <person name="Wang J."/>
            <person name="Wang X."/>
            <person name="Li D."/>
            <person name="Liu D."/>
            <person name="Zhang X."/>
            <person name="Ji Z."/>
            <person name="Zhao W."/>
            <person name="Sun Y."/>
            <person name="Zhang Z."/>
            <person name="Bao J."/>
            <person name="Han Y."/>
            <person name="Dong L."/>
            <person name="Ji J."/>
            <person name="Chen P."/>
            <person name="Wu S."/>
            <person name="Liu J."/>
            <person name="Xiao Y."/>
            <person name="Bu D."/>
            <person name="Tan J."/>
            <person name="Yang L."/>
            <person name="Ye C."/>
            <person name="Zhang J."/>
            <person name="Xu J."/>
            <person name="Zhou Y."/>
            <person name="Yu Y."/>
            <person name="Zhang B."/>
            <person name="Zhuang S."/>
            <person name="Wei H."/>
            <person name="Liu B."/>
            <person name="Lei M."/>
            <person name="Yu H."/>
            <person name="Li Y."/>
            <person name="Xu H."/>
            <person name="Wei S."/>
            <person name="He X."/>
            <person name="Fang L."/>
            <person name="Zhang Z."/>
            <person name="Zhang Y."/>
            <person name="Huang X."/>
            <person name="Su Z."/>
            <person name="Tong W."/>
            <person name="Li J."/>
            <person name="Tong Z."/>
            <person name="Li S."/>
            <person name="Ye J."/>
            <person name="Wang L."/>
            <person name="Fang L."/>
            <person name="Lei T."/>
            <person name="Chen C."/>
            <person name="Chen H."/>
            <person name="Xu Z."/>
            <person name="Li H."/>
            <person name="Huang H."/>
            <person name="Zhang F."/>
            <person name="Xu H."/>
            <person name="Li N."/>
            <person name="Zhao C."/>
            <person name="Li S."/>
            <person name="Dong L."/>
            <person name="Huang Y."/>
            <person name="Li L."/>
            <person name="Xi Y."/>
            <person name="Qi Q."/>
            <person name="Li W."/>
            <person name="Zhang B."/>
            <person name="Hu W."/>
            <person name="Zhang Y."/>
            <person name="Tian X."/>
            <person name="Jiao Y."/>
            <person name="Liang X."/>
            <person name="Jin J."/>
            <person name="Gao L."/>
            <person name="Zheng W."/>
            <person name="Hao B."/>
            <person name="Liu S."/>
            <person name="Wang W."/>
            <person name="Yuan L."/>
            <person name="Cao M."/>
            <person name="McDermott J."/>
            <person name="Samudrala R."/>
            <person name="Wang J."/>
            <person name="Wong G.K."/>
            <person name="Yang H."/>
        </authorList>
    </citation>
    <scope>NUCLEOTIDE SEQUENCE [LARGE SCALE GENOMIC DNA]</scope>
    <source>
        <strain evidence="3">cv. 93-11</strain>
    </source>
</reference>